<dbReference type="PANTHER" id="PTHR40050:SF1">
    <property type="entry name" value="INNER SPORE COAT PROTEIN H"/>
    <property type="match status" value="1"/>
</dbReference>
<evidence type="ECO:0000256" key="1">
    <source>
        <dbReference type="SAM" id="MobiDB-lite"/>
    </source>
</evidence>
<sequence length="597" mass="65830">MGRFLTTLAGLVAFATVAHADINYNVVGYPSVPNGAFGVSIGGVITKLASNESTFPVWTGVVPGTTPATTYQYVELDATGAALKTEAFTRTMTNTSEKNTYNEFFERQTTKWPLPMVPFAYLADWPSYTKVFNDDEIGTIHLTADPAQIAILNANPTNATDIKVTFRWIDRHLIYTQTNISFQTSGKSSKDYQKQAYKLSFDTNYNQTFFSRPNIKLRSEATDPTIMREKLYIDMLNSVGVPTQQGQYVRLFVNNAPFGLYLMVDDIKKSFVKQTIYGGDPQAVIGSLVQMNAPALTNQADLVYKGATNASYDPEVYADVSLGNNPAAAPLNQLIQFMSDLAAFDPVATPDPVGYWNNTRLDLDGFLRNMALEYLMGGFDNYWMAGSNYFMYFNAQLGTQGKWQWIPTDFDGTFGSGFPTAVLPPYQTLYNFSPDHPLVSKLIIKNAAINALFEQTLKDIVGWAFKPDGLYPRIAMINQMLSLDYQWDRAIVRTGPGLNPNYTFDDFNNNLDNVTKDMQTSIKGWIHDVSAMVATQLNFTVQPGAANRIEPPPKPTHNKGDDTPSSKPGKSGAGSLAISTGMVALIAAAATSFSMLL</sequence>
<organism evidence="3 4">
    <name type="scientific">Dissophora globulifera</name>
    <dbReference type="NCBI Taxonomy" id="979702"/>
    <lineage>
        <taxon>Eukaryota</taxon>
        <taxon>Fungi</taxon>
        <taxon>Fungi incertae sedis</taxon>
        <taxon>Mucoromycota</taxon>
        <taxon>Mortierellomycotina</taxon>
        <taxon>Mortierellomycetes</taxon>
        <taxon>Mortierellales</taxon>
        <taxon>Mortierellaceae</taxon>
        <taxon>Dissophora</taxon>
    </lineage>
</organism>
<evidence type="ECO:0000313" key="4">
    <source>
        <dbReference type="Proteomes" id="UP000738325"/>
    </source>
</evidence>
<proteinExistence type="predicted"/>
<dbReference type="InterPro" id="IPR014867">
    <property type="entry name" value="Spore_coat_CotH_CotH2/3/7"/>
</dbReference>
<dbReference type="EMBL" id="JAAAIP010000417">
    <property type="protein sequence ID" value="KAG0317554.1"/>
    <property type="molecule type" value="Genomic_DNA"/>
</dbReference>
<feature type="region of interest" description="Disordered" evidence="1">
    <location>
        <begin position="544"/>
        <end position="573"/>
    </location>
</feature>
<evidence type="ECO:0008006" key="5">
    <source>
        <dbReference type="Google" id="ProtNLM"/>
    </source>
</evidence>
<dbReference type="PANTHER" id="PTHR40050">
    <property type="entry name" value="INNER SPORE COAT PROTEIN H"/>
    <property type="match status" value="1"/>
</dbReference>
<reference evidence="3" key="1">
    <citation type="journal article" date="2020" name="Fungal Divers.">
        <title>Resolving the Mortierellaceae phylogeny through synthesis of multi-gene phylogenetics and phylogenomics.</title>
        <authorList>
            <person name="Vandepol N."/>
            <person name="Liber J."/>
            <person name="Desiro A."/>
            <person name="Na H."/>
            <person name="Kennedy M."/>
            <person name="Barry K."/>
            <person name="Grigoriev I.V."/>
            <person name="Miller A.N."/>
            <person name="O'Donnell K."/>
            <person name="Stajich J.E."/>
            <person name="Bonito G."/>
        </authorList>
    </citation>
    <scope>NUCLEOTIDE SEQUENCE</scope>
    <source>
        <strain evidence="3">REB-010B</strain>
    </source>
</reference>
<protein>
    <recommendedName>
        <fullName evidence="5">Coth-domain-containing protein</fullName>
    </recommendedName>
</protein>
<evidence type="ECO:0000256" key="2">
    <source>
        <dbReference type="SAM" id="SignalP"/>
    </source>
</evidence>
<keyword evidence="2" id="KW-0732">Signal</keyword>
<dbReference type="Proteomes" id="UP000738325">
    <property type="component" value="Unassembled WGS sequence"/>
</dbReference>
<feature type="chain" id="PRO_5040486099" description="Coth-domain-containing protein" evidence="2">
    <location>
        <begin position="21"/>
        <end position="597"/>
    </location>
</feature>
<dbReference type="AlphaFoldDB" id="A0A9P6RCR5"/>
<name>A0A9P6RCR5_9FUNG</name>
<keyword evidence="4" id="KW-1185">Reference proteome</keyword>
<evidence type="ECO:0000313" key="3">
    <source>
        <dbReference type="EMBL" id="KAG0317554.1"/>
    </source>
</evidence>
<accession>A0A9P6RCR5</accession>
<feature type="signal peptide" evidence="2">
    <location>
        <begin position="1"/>
        <end position="20"/>
    </location>
</feature>
<comment type="caution">
    <text evidence="3">The sequence shown here is derived from an EMBL/GenBank/DDBJ whole genome shotgun (WGS) entry which is preliminary data.</text>
</comment>
<dbReference type="OrthoDB" id="10267127at2759"/>
<gene>
    <name evidence="3" type="ORF">BGZ99_006215</name>
</gene>
<dbReference type="Pfam" id="PF08757">
    <property type="entry name" value="CotH"/>
    <property type="match status" value="1"/>
</dbReference>